<proteinExistence type="predicted"/>
<evidence type="ECO:0000256" key="5">
    <source>
        <dbReference type="ARBA" id="ARBA00023136"/>
    </source>
</evidence>
<feature type="transmembrane region" description="Helical" evidence="6">
    <location>
        <begin position="170"/>
        <end position="192"/>
    </location>
</feature>
<sequence>MRMVDLSFIRKMWTRIQEDEVPALAAQLAYFLLLSLFPLLIFLFSFISYLPLTDQDFISFIGSYFPGETAAFIESNLTDVMGKDFTLLSFGAVATLWTASKGIDAVVRSFNKAYRVKETRSYLKERMMSLVATIAMIFVFILALVLPVFGKHIGEITFSHFGLKSEFLEVWNTLRWLISFSVLFLVFTNLYWIGPNKKLTCISVVPGALFSTVGWVTASWLFSFYVENYGQYAALYGKIAGVIILLLWLYLTAYIIILGGEVNAYFSEKQEDC</sequence>
<evidence type="ECO:0000313" key="8">
    <source>
        <dbReference type="Proteomes" id="UP000265816"/>
    </source>
</evidence>
<dbReference type="OrthoDB" id="9775903at2"/>
<keyword evidence="2" id="KW-1003">Cell membrane</keyword>
<accession>A0A398B5H6</accession>
<dbReference type="PIRSF" id="PIRSF035875">
    <property type="entry name" value="RNase_BN"/>
    <property type="match status" value="1"/>
</dbReference>
<feature type="transmembrane region" description="Helical" evidence="6">
    <location>
        <begin position="128"/>
        <end position="150"/>
    </location>
</feature>
<name>A0A398B5H6_9BACI</name>
<organism evidence="7 8">
    <name type="scientific">Mesobacillus zeae</name>
    <dbReference type="NCBI Taxonomy" id="1917180"/>
    <lineage>
        <taxon>Bacteria</taxon>
        <taxon>Bacillati</taxon>
        <taxon>Bacillota</taxon>
        <taxon>Bacilli</taxon>
        <taxon>Bacillales</taxon>
        <taxon>Bacillaceae</taxon>
        <taxon>Mesobacillus</taxon>
    </lineage>
</organism>
<keyword evidence="8" id="KW-1185">Reference proteome</keyword>
<comment type="subcellular location">
    <subcellularLocation>
        <location evidence="1">Cell membrane</location>
        <topology evidence="1">Multi-pass membrane protein</topology>
    </subcellularLocation>
</comment>
<protein>
    <submittedName>
        <fullName evidence="7">YihY/virulence factor BrkB family protein</fullName>
    </submittedName>
</protein>
<dbReference type="InterPro" id="IPR017039">
    <property type="entry name" value="Virul_fac_BrkB"/>
</dbReference>
<keyword evidence="4 6" id="KW-1133">Transmembrane helix</keyword>
<evidence type="ECO:0000256" key="4">
    <source>
        <dbReference type="ARBA" id="ARBA00022989"/>
    </source>
</evidence>
<keyword evidence="5 6" id="KW-0472">Membrane</keyword>
<dbReference type="GO" id="GO:0005886">
    <property type="term" value="C:plasma membrane"/>
    <property type="evidence" value="ECO:0007669"/>
    <property type="project" value="UniProtKB-SubCell"/>
</dbReference>
<feature type="transmembrane region" description="Helical" evidence="6">
    <location>
        <begin position="234"/>
        <end position="257"/>
    </location>
</feature>
<keyword evidence="3 6" id="KW-0812">Transmembrane</keyword>
<comment type="caution">
    <text evidence="7">The sequence shown here is derived from an EMBL/GenBank/DDBJ whole genome shotgun (WGS) entry which is preliminary data.</text>
</comment>
<feature type="transmembrane region" description="Helical" evidence="6">
    <location>
        <begin position="85"/>
        <end position="107"/>
    </location>
</feature>
<feature type="transmembrane region" description="Helical" evidence="6">
    <location>
        <begin position="21"/>
        <end position="47"/>
    </location>
</feature>
<dbReference type="NCBIfam" id="TIGR00765">
    <property type="entry name" value="yihY_not_rbn"/>
    <property type="match status" value="1"/>
</dbReference>
<feature type="transmembrane region" description="Helical" evidence="6">
    <location>
        <begin position="199"/>
        <end position="222"/>
    </location>
</feature>
<dbReference type="Proteomes" id="UP000265816">
    <property type="component" value="Unassembled WGS sequence"/>
</dbReference>
<dbReference type="PANTHER" id="PTHR30213">
    <property type="entry name" value="INNER MEMBRANE PROTEIN YHJD"/>
    <property type="match status" value="1"/>
</dbReference>
<dbReference type="RefSeq" id="WP_119112799.1">
    <property type="nucleotide sequence ID" value="NZ_CBCSEO010000016.1"/>
</dbReference>
<evidence type="ECO:0000256" key="2">
    <source>
        <dbReference type="ARBA" id="ARBA00022475"/>
    </source>
</evidence>
<dbReference type="AlphaFoldDB" id="A0A398B5H6"/>
<evidence type="ECO:0000256" key="6">
    <source>
        <dbReference type="SAM" id="Phobius"/>
    </source>
</evidence>
<reference evidence="7 8" key="1">
    <citation type="submission" date="2018-08" db="EMBL/GenBank/DDBJ databases">
        <title>Bacillus jemisoniae sp. nov., Bacillus chryseoplanitiae sp. nov., Bacillus resnikiae sp. nov., and Bacillus frankliniae sp. nov., isolated from Viking spacecraft and associated surfaces.</title>
        <authorList>
            <person name="Seuylemezian A."/>
            <person name="Vaishampayan P."/>
        </authorList>
    </citation>
    <scope>NUCLEOTIDE SEQUENCE [LARGE SCALE GENOMIC DNA]</scope>
    <source>
        <strain evidence="7 8">JJ-247</strain>
    </source>
</reference>
<evidence type="ECO:0000256" key="1">
    <source>
        <dbReference type="ARBA" id="ARBA00004651"/>
    </source>
</evidence>
<dbReference type="PANTHER" id="PTHR30213:SF0">
    <property type="entry name" value="UPF0761 MEMBRANE PROTEIN YIHY"/>
    <property type="match status" value="1"/>
</dbReference>
<gene>
    <name evidence="7" type="ORF">D1970_10385</name>
</gene>
<dbReference type="Pfam" id="PF03631">
    <property type="entry name" value="Virul_fac_BrkB"/>
    <property type="match status" value="1"/>
</dbReference>
<evidence type="ECO:0000313" key="7">
    <source>
        <dbReference type="EMBL" id="RID85175.1"/>
    </source>
</evidence>
<evidence type="ECO:0000256" key="3">
    <source>
        <dbReference type="ARBA" id="ARBA00022692"/>
    </source>
</evidence>
<dbReference type="EMBL" id="QWVT01000016">
    <property type="protein sequence ID" value="RID85175.1"/>
    <property type="molecule type" value="Genomic_DNA"/>
</dbReference>